<dbReference type="AlphaFoldDB" id="A0A0U2LYN6"/>
<protein>
    <recommendedName>
        <fullName evidence="5">MucBP domain-containing protein</fullName>
    </recommendedName>
</protein>
<keyword evidence="3" id="KW-1133">Transmembrane helix</keyword>
<keyword evidence="1" id="KW-0677">Repeat</keyword>
<evidence type="ECO:0000256" key="4">
    <source>
        <dbReference type="SAM" id="SignalP"/>
    </source>
</evidence>
<proteinExistence type="predicted"/>
<evidence type="ECO:0000256" key="2">
    <source>
        <dbReference type="SAM" id="MobiDB-lite"/>
    </source>
</evidence>
<feature type="region of interest" description="Disordered" evidence="2">
    <location>
        <begin position="436"/>
        <end position="455"/>
    </location>
</feature>
<gene>
    <name evidence="6" type="ORF">ATZ35_15340</name>
</gene>
<sequence>MKKLYYYTGLLFLGFLLLVSPSVFAQGNTSSSAIKTSDDGTDYVIVGKAFHDIFSEPTMIDLNQNKTVYFQQEIIVNQGTMSKYLAKFINQDATGNFWFQFTSYPTVTKGNAKLTYTTDGINFSEALPELSNLLGYKMELTQNIVHPEDETNWDADLLISFTMAPRKATILENGALGQDIVPFSGGYDSGGYGTYYDWRFGRGVNFTNTPIPAEAVEVVYEDENGMEIHDSQIIEGNIDEEYDAGTEQYKVEIPGYTLNQDKLPQNIIGHFTDQKQVVTYVYSKDPVKAADVTVNYQDTTGHKLTEDIVLSGMLGEQYSTEQKEVDGYVFQEVQGNKNGLFTEEPQTVSYIYTKTAPKKSTITVKYEDSTGNKLADDILESGIIGEVYNTEQKEIVGYTFKEVIGRPKGVFMDENQIITYIYEKNVIRNSSNKTSNSYKLTIPTSTPTLPRTGENDRNSANLAVIGSLLAGFVVTVLLRSNRKKWQE</sequence>
<dbReference type="Pfam" id="PF06458">
    <property type="entry name" value="MucBP"/>
    <property type="match status" value="3"/>
</dbReference>
<name>A0A0U2LYN6_9ENTE</name>
<dbReference type="Proteomes" id="UP000067523">
    <property type="component" value="Chromosome"/>
</dbReference>
<evidence type="ECO:0000313" key="7">
    <source>
        <dbReference type="Proteomes" id="UP000067523"/>
    </source>
</evidence>
<feature type="compositionally biased region" description="Polar residues" evidence="2">
    <location>
        <begin position="436"/>
        <end position="449"/>
    </location>
</feature>
<evidence type="ECO:0000256" key="1">
    <source>
        <dbReference type="ARBA" id="ARBA00022737"/>
    </source>
</evidence>
<organism evidence="6 7">
    <name type="scientific">Enterococcus rotai</name>
    <dbReference type="NCBI Taxonomy" id="118060"/>
    <lineage>
        <taxon>Bacteria</taxon>
        <taxon>Bacillati</taxon>
        <taxon>Bacillota</taxon>
        <taxon>Bacilli</taxon>
        <taxon>Lactobacillales</taxon>
        <taxon>Enterococcaceae</taxon>
        <taxon>Enterococcus</taxon>
    </lineage>
</organism>
<feature type="domain" description="MucBP" evidence="5">
    <location>
        <begin position="291"/>
        <end position="353"/>
    </location>
</feature>
<evidence type="ECO:0000256" key="3">
    <source>
        <dbReference type="SAM" id="Phobius"/>
    </source>
</evidence>
<feature type="transmembrane region" description="Helical" evidence="3">
    <location>
        <begin position="460"/>
        <end position="478"/>
    </location>
</feature>
<dbReference type="EMBL" id="CP013655">
    <property type="protein sequence ID" value="ALS38469.1"/>
    <property type="molecule type" value="Genomic_DNA"/>
</dbReference>
<dbReference type="STRING" id="118060.ATZ35_15340"/>
<feature type="signal peptide" evidence="4">
    <location>
        <begin position="1"/>
        <end position="25"/>
    </location>
</feature>
<keyword evidence="3" id="KW-0812">Transmembrane</keyword>
<keyword evidence="3" id="KW-0472">Membrane</keyword>
<keyword evidence="4" id="KW-0732">Signal</keyword>
<evidence type="ECO:0000259" key="5">
    <source>
        <dbReference type="Pfam" id="PF06458"/>
    </source>
</evidence>
<dbReference type="InterPro" id="IPR009459">
    <property type="entry name" value="MucBP_dom"/>
</dbReference>
<feature type="domain" description="MucBP" evidence="5">
    <location>
        <begin position="216"/>
        <end position="282"/>
    </location>
</feature>
<dbReference type="KEGG" id="erx:ATZ35_15340"/>
<accession>A0A0U2LYN6</accession>
<evidence type="ECO:0000313" key="6">
    <source>
        <dbReference type="EMBL" id="ALS38469.1"/>
    </source>
</evidence>
<reference evidence="7" key="1">
    <citation type="submission" date="2015-12" db="EMBL/GenBank/DDBJ databases">
        <authorList>
            <person name="Lauer A."/>
            <person name="Humrighouse B."/>
            <person name="Loparev V."/>
            <person name="Shewmaker P.L."/>
            <person name="Whitney A.M."/>
            <person name="McLaughlin R.W."/>
        </authorList>
    </citation>
    <scope>NUCLEOTIDE SEQUENCE [LARGE SCALE GENOMIC DNA]</scope>
    <source>
        <strain evidence="7">LMG 26678</strain>
    </source>
</reference>
<feature type="chain" id="PRO_5006831175" description="MucBP domain-containing protein" evidence="4">
    <location>
        <begin position="26"/>
        <end position="487"/>
    </location>
</feature>
<keyword evidence="7" id="KW-1185">Reference proteome</keyword>
<dbReference type="Gene3D" id="3.10.20.320">
    <property type="entry name" value="Putative peptidoglycan bound protein (lpxtg motif)"/>
    <property type="match status" value="3"/>
</dbReference>
<feature type="domain" description="MucBP" evidence="5">
    <location>
        <begin position="361"/>
        <end position="423"/>
    </location>
</feature>